<evidence type="ECO:0000256" key="1">
    <source>
        <dbReference type="SAM" id="SignalP"/>
    </source>
</evidence>
<gene>
    <name evidence="2" type="ORF">PANDA_020219</name>
</gene>
<dbReference type="EMBL" id="GL194373">
    <property type="protein sequence ID" value="EFB22182.1"/>
    <property type="molecule type" value="Genomic_DNA"/>
</dbReference>
<dbReference type="AlphaFoldDB" id="D2I3U1"/>
<feature type="chain" id="PRO_5003032480" evidence="1">
    <location>
        <begin position="41"/>
        <end position="171"/>
    </location>
</feature>
<name>D2I3U1_AILME</name>
<feature type="signal peptide" evidence="1">
    <location>
        <begin position="1"/>
        <end position="40"/>
    </location>
</feature>
<dbReference type="InParanoid" id="D2I3U1"/>
<sequence length="171" mass="18458">MGLPARRSASRSPGAAGPRRGVLQLLPLLLLLLRPGACGAAAQGEAEAPTLYLWKTADKASPCRALDTKPSTVPIKSSLGNYSVSPVLNKVNVSDLAAYPPEFPRKRKCITVSELLSLIFNPDLVALIAEHSAVLARPLPYVFSIHADQKGQNRSHNQFGDKMVNYRYVIA</sequence>
<accession>D2I3U1</accession>
<reference evidence="2" key="1">
    <citation type="journal article" date="2010" name="Nature">
        <title>The sequence and de novo assembly of the giant panda genome.</title>
        <authorList>
            <person name="Li R."/>
            <person name="Fan W."/>
            <person name="Tian G."/>
            <person name="Zhu H."/>
            <person name="He L."/>
            <person name="Cai J."/>
            <person name="Huang Q."/>
            <person name="Cai Q."/>
            <person name="Li B."/>
            <person name="Bai Y."/>
            <person name="Zhang Z."/>
            <person name="Zhang Y."/>
            <person name="Wang W."/>
            <person name="Li J."/>
            <person name="Wei F."/>
            <person name="Li H."/>
            <person name="Jian M."/>
            <person name="Li J."/>
            <person name="Zhang Z."/>
            <person name="Nielsen R."/>
            <person name="Li D."/>
            <person name="Gu W."/>
            <person name="Yang Z."/>
            <person name="Xuan Z."/>
            <person name="Ryder O.A."/>
            <person name="Leung F.C."/>
            <person name="Zhou Y."/>
            <person name="Cao J."/>
            <person name="Sun X."/>
            <person name="Fu Y."/>
            <person name="Fang X."/>
            <person name="Guo X."/>
            <person name="Wang B."/>
            <person name="Hou R."/>
            <person name="Shen F."/>
            <person name="Mu B."/>
            <person name="Ni P."/>
            <person name="Lin R."/>
            <person name="Qian W."/>
            <person name="Wang G."/>
            <person name="Yu C."/>
            <person name="Nie W."/>
            <person name="Wang J."/>
            <person name="Wu Z."/>
            <person name="Liang H."/>
            <person name="Min J."/>
            <person name="Wu Q."/>
            <person name="Cheng S."/>
            <person name="Ruan J."/>
            <person name="Wang M."/>
            <person name="Shi Z."/>
            <person name="Wen M."/>
            <person name="Liu B."/>
            <person name="Ren X."/>
            <person name="Zheng H."/>
            <person name="Dong D."/>
            <person name="Cook K."/>
            <person name="Shan G."/>
            <person name="Zhang H."/>
            <person name="Kosiol C."/>
            <person name="Xie X."/>
            <person name="Lu Z."/>
            <person name="Zheng H."/>
            <person name="Li Y."/>
            <person name="Steiner C.C."/>
            <person name="Lam T.T."/>
            <person name="Lin S."/>
            <person name="Zhang Q."/>
            <person name="Li G."/>
            <person name="Tian J."/>
            <person name="Gong T."/>
            <person name="Liu H."/>
            <person name="Zhang D."/>
            <person name="Fang L."/>
            <person name="Ye C."/>
            <person name="Zhang J."/>
            <person name="Hu W."/>
            <person name="Xu A."/>
            <person name="Ren Y."/>
            <person name="Zhang G."/>
            <person name="Bruford M.W."/>
            <person name="Li Q."/>
            <person name="Ma L."/>
            <person name="Guo Y."/>
            <person name="An N."/>
            <person name="Hu Y."/>
            <person name="Zheng Y."/>
            <person name="Shi Y."/>
            <person name="Li Z."/>
            <person name="Liu Q."/>
            <person name="Chen Y."/>
            <person name="Zhao J."/>
            <person name="Qu N."/>
            <person name="Zhao S."/>
            <person name="Tian F."/>
            <person name="Wang X."/>
            <person name="Wang H."/>
            <person name="Xu L."/>
            <person name="Liu X."/>
            <person name="Vinar T."/>
            <person name="Wang Y."/>
            <person name="Lam T.W."/>
            <person name="Yiu S.M."/>
            <person name="Liu S."/>
            <person name="Zhang H."/>
            <person name="Li D."/>
            <person name="Huang Y."/>
            <person name="Wang X."/>
            <person name="Yang G."/>
            <person name="Jiang Z."/>
            <person name="Wang J."/>
            <person name="Qin N."/>
            <person name="Li L."/>
            <person name="Li J."/>
            <person name="Bolund L."/>
            <person name="Kristiansen K."/>
            <person name="Wong G.K."/>
            <person name="Olson M."/>
            <person name="Zhang X."/>
            <person name="Li S."/>
            <person name="Yang H."/>
            <person name="Wang J."/>
            <person name="Wang J."/>
        </authorList>
    </citation>
    <scope>NUCLEOTIDE SEQUENCE [LARGE SCALE GENOMIC DNA]</scope>
</reference>
<organism evidence="2">
    <name type="scientific">Ailuropoda melanoleuca</name>
    <name type="common">Giant panda</name>
    <dbReference type="NCBI Taxonomy" id="9646"/>
    <lineage>
        <taxon>Eukaryota</taxon>
        <taxon>Metazoa</taxon>
        <taxon>Chordata</taxon>
        <taxon>Craniata</taxon>
        <taxon>Vertebrata</taxon>
        <taxon>Euteleostomi</taxon>
        <taxon>Mammalia</taxon>
        <taxon>Eutheria</taxon>
        <taxon>Laurasiatheria</taxon>
        <taxon>Carnivora</taxon>
        <taxon>Caniformia</taxon>
        <taxon>Ursidae</taxon>
        <taxon>Ailuropoda</taxon>
    </lineage>
</organism>
<proteinExistence type="predicted"/>
<keyword evidence="1" id="KW-0732">Signal</keyword>
<protein>
    <submittedName>
        <fullName evidence="2">Uncharacterized protein</fullName>
    </submittedName>
</protein>
<evidence type="ECO:0000313" key="2">
    <source>
        <dbReference type="EMBL" id="EFB22182.1"/>
    </source>
</evidence>